<gene>
    <name evidence="1" type="ORF">PZS58_10290</name>
</gene>
<dbReference type="EMBL" id="JAREJI010000005">
    <property type="protein sequence ID" value="MDE8769912.1"/>
    <property type="molecule type" value="Genomic_DNA"/>
</dbReference>
<accession>A0AAJ1JF20</accession>
<sequence>MNKTKTQRQQLFGLSADATFLNLFDQPTFSGQIEQVFRKAINISINNTLFTLLSAELDNAPNSCRLLNNDLSKLNLKEGEYIYFCNKTLYLGKYYFISFCFCHPWQPNNVCFIPENINKKTYLSFLNTQISVIDVLLNREGHSLFHYHGDNLFYLTAAKKLNSLRIELINLLKKKDHQKLPEMVRQFIGLGIGLTPSGDDYLVGLMAFLLLKHHPDQCLHPFFEQGIRHAKEATTKVSAITLEKAVNRHYRENLLQLLHILATANTNDTKPYSQLQKILDIGSSSGSDMLLGIRDALYLTLYFGEKYVD</sequence>
<reference evidence="1 2" key="1">
    <citation type="submission" date="2023-03" db="EMBL/GenBank/DDBJ databases">
        <title>WGS of NDM-producing Providencia thailandensis from Ukrainian patients.</title>
        <authorList>
            <person name="Zabicka D."/>
            <person name="Izdebski R."/>
            <person name="Urbanowicz P."/>
            <person name="Biedrzycka M."/>
            <person name="Guzek A."/>
            <person name="Gniadkowski M."/>
        </authorList>
    </citation>
    <scope>NUCLEOTIDE SEQUENCE [LARGE SCALE GENOMIC DNA]</scope>
    <source>
        <strain evidence="1 2">8015-22</strain>
    </source>
</reference>
<protein>
    <submittedName>
        <fullName evidence="1">DUF2877 domain-containing protein</fullName>
    </submittedName>
</protein>
<dbReference type="Proteomes" id="UP001163056">
    <property type="component" value="Unassembled WGS sequence"/>
</dbReference>
<dbReference type="InterPro" id="IPR021530">
    <property type="entry name" value="AllH-like"/>
</dbReference>
<proteinExistence type="predicted"/>
<name>A0AAJ1JF20_PROST</name>
<evidence type="ECO:0000313" key="1">
    <source>
        <dbReference type="EMBL" id="MDE8769912.1"/>
    </source>
</evidence>
<dbReference type="Pfam" id="PF11392">
    <property type="entry name" value="AllH"/>
    <property type="match status" value="1"/>
</dbReference>
<evidence type="ECO:0000313" key="2">
    <source>
        <dbReference type="Proteomes" id="UP001163056"/>
    </source>
</evidence>
<organism evidence="1 2">
    <name type="scientific">Providencia stuartii</name>
    <dbReference type="NCBI Taxonomy" id="588"/>
    <lineage>
        <taxon>Bacteria</taxon>
        <taxon>Pseudomonadati</taxon>
        <taxon>Pseudomonadota</taxon>
        <taxon>Gammaproteobacteria</taxon>
        <taxon>Enterobacterales</taxon>
        <taxon>Morganellaceae</taxon>
        <taxon>Providencia</taxon>
    </lineage>
</organism>
<dbReference type="RefSeq" id="WP_088498863.1">
    <property type="nucleotide sequence ID" value="NZ_CP181870.1"/>
</dbReference>
<dbReference type="AlphaFoldDB" id="A0AAJ1JF20"/>
<comment type="caution">
    <text evidence="1">The sequence shown here is derived from an EMBL/GenBank/DDBJ whole genome shotgun (WGS) entry which is preliminary data.</text>
</comment>